<dbReference type="Gene3D" id="1.10.530.10">
    <property type="match status" value="1"/>
</dbReference>
<dbReference type="CDD" id="cd01021">
    <property type="entry name" value="GEWL"/>
    <property type="match status" value="1"/>
</dbReference>
<organism>
    <name type="scientific">Branchiostoma floridae</name>
    <name type="common">Florida lancelet</name>
    <name type="synonym">Amphioxus</name>
    <dbReference type="NCBI Taxonomy" id="7739"/>
    <lineage>
        <taxon>Eukaryota</taxon>
        <taxon>Metazoa</taxon>
        <taxon>Chordata</taxon>
        <taxon>Cephalochordata</taxon>
        <taxon>Leptocardii</taxon>
        <taxon>Amphioxiformes</taxon>
        <taxon>Branchiostomatidae</taxon>
        <taxon>Branchiostoma</taxon>
    </lineage>
</organism>
<dbReference type="PANTHER" id="PTHR31698:SF11">
    <property type="entry name" value="LYSOZYME G"/>
    <property type="match status" value="1"/>
</dbReference>
<dbReference type="eggNOG" id="ENOG502RZXI">
    <property type="taxonomic scope" value="Eukaryota"/>
</dbReference>
<dbReference type="EC" id="3.2.1.17" evidence="3 7"/>
<dbReference type="OrthoDB" id="10021790at2759"/>
<sequence length="201" mass="21045">MLFVVLSAFVAVAAASGNYGNIMAVDTTGASAQTASQDGIGYGGTSASQQMARTDLNRLNTYKSKIYNAASAKNMDPAVIAAIISRESRAGAALASDGTGDNGNGYGLMQVDIRYHTPQGGPYTTTHIKQGTQILIDTINCVKRNHPGWSTEMALKGGISGYNAGCGNVQTYNGMDIGTTGDDYGNDVVARAQWLKRNGYN</sequence>
<evidence type="ECO:0000256" key="7">
    <source>
        <dbReference type="PIRNR" id="PIRNR001065"/>
    </source>
</evidence>
<dbReference type="InterPro" id="IPR023346">
    <property type="entry name" value="Lysozyme-like_dom_sf"/>
</dbReference>
<dbReference type="PIRSF" id="PIRSF001065">
    <property type="entry name" value="Lysozyme_g"/>
    <property type="match status" value="1"/>
</dbReference>
<evidence type="ECO:0000256" key="8">
    <source>
        <dbReference type="PIRSR" id="PIRSR001065-1"/>
    </source>
</evidence>
<keyword evidence="7" id="KW-0326">Glycosidase</keyword>
<dbReference type="GeneID" id="118419616"/>
<evidence type="ECO:0000313" key="10">
    <source>
        <dbReference type="EMBL" id="EEN67422.1"/>
    </source>
</evidence>
<dbReference type="GO" id="GO:0003796">
    <property type="term" value="F:lysozyme activity"/>
    <property type="evidence" value="ECO:0007669"/>
    <property type="project" value="UniProtKB-UniRule"/>
</dbReference>
<dbReference type="SUPFAM" id="SSF53955">
    <property type="entry name" value="Lysozyme-like"/>
    <property type="match status" value="1"/>
</dbReference>
<comment type="catalytic activity">
    <reaction evidence="1 7">
        <text>Hydrolysis of (1-&gt;4)-beta-linkages between N-acetylmuramic acid and N-acetyl-D-glucosamine residues in a peptidoglycan and between N-acetyl-D-glucosamine residues in chitodextrins.</text>
        <dbReference type="EC" id="3.2.1.17"/>
    </reaction>
</comment>
<feature type="active site" evidence="8">
    <location>
        <position position="87"/>
    </location>
</feature>
<dbReference type="GO" id="GO:0042742">
    <property type="term" value="P:defense response to bacterium"/>
    <property type="evidence" value="ECO:0007669"/>
    <property type="project" value="UniProtKB-KW"/>
</dbReference>
<dbReference type="OMA" id="CQGRTDC"/>
<keyword evidence="5" id="KW-0929">Antimicrobial</keyword>
<evidence type="ECO:0000256" key="6">
    <source>
        <dbReference type="ARBA" id="ARBA00022801"/>
    </source>
</evidence>
<evidence type="ECO:0000256" key="3">
    <source>
        <dbReference type="ARBA" id="ARBA00012732"/>
    </source>
</evidence>
<gene>
    <name evidence="12" type="primary">LOC118419616</name>
    <name evidence="10" type="ORF">BRAFLDRAFT_117228</name>
</gene>
<evidence type="ECO:0000256" key="2">
    <source>
        <dbReference type="ARBA" id="ARBA00008902"/>
    </source>
</evidence>
<dbReference type="GO" id="GO:0031640">
    <property type="term" value="P:killing of cells of another organism"/>
    <property type="evidence" value="ECO:0007669"/>
    <property type="project" value="UniProtKB-KW"/>
</dbReference>
<evidence type="ECO:0000256" key="5">
    <source>
        <dbReference type="ARBA" id="ARBA00022638"/>
    </source>
</evidence>
<feature type="chain" id="PRO_5044729117" description="Lysozyme g" evidence="9">
    <location>
        <begin position="16"/>
        <end position="201"/>
    </location>
</feature>
<proteinExistence type="inferred from homology"/>
<dbReference type="KEGG" id="bfo:118419616"/>
<evidence type="ECO:0000256" key="1">
    <source>
        <dbReference type="ARBA" id="ARBA00000632"/>
    </source>
</evidence>
<dbReference type="RefSeq" id="XP_035681976.1">
    <property type="nucleotide sequence ID" value="XM_035826083.1"/>
</dbReference>
<reference evidence="10" key="1">
    <citation type="journal article" date="2008" name="Nature">
        <title>The amphioxus genome and the evolution of the chordate karyotype.</title>
        <authorList>
            <consortium name="US DOE Joint Genome Institute (JGI-PGF)"/>
            <person name="Putnam N.H."/>
            <person name="Butts T."/>
            <person name="Ferrier D.E.K."/>
            <person name="Furlong R.F."/>
            <person name="Hellsten U."/>
            <person name="Kawashima T."/>
            <person name="Robinson-Rechavi M."/>
            <person name="Shoguchi E."/>
            <person name="Terry A."/>
            <person name="Yu J.-K."/>
            <person name="Benito-Gutierrez E.L."/>
            <person name="Dubchak I."/>
            <person name="Garcia-Fernandez J."/>
            <person name="Gibson-Brown J.J."/>
            <person name="Grigoriev I.V."/>
            <person name="Horton A.C."/>
            <person name="de Jong P.J."/>
            <person name="Jurka J."/>
            <person name="Kapitonov V.V."/>
            <person name="Kohara Y."/>
            <person name="Kuroki Y."/>
            <person name="Lindquist E."/>
            <person name="Lucas S."/>
            <person name="Osoegawa K."/>
            <person name="Pennacchio L.A."/>
            <person name="Salamov A.A."/>
            <person name="Satou Y."/>
            <person name="Sauka-Spengler T."/>
            <person name="Schmutz J."/>
            <person name="Shin-I T."/>
            <person name="Toyoda A."/>
            <person name="Bronner-Fraser M."/>
            <person name="Fujiyama A."/>
            <person name="Holland L.Z."/>
            <person name="Holland P.W.H."/>
            <person name="Satoh N."/>
            <person name="Rokhsar D.S."/>
        </authorList>
    </citation>
    <scope>NUCLEOTIDE SEQUENCE [LARGE SCALE GENOMIC DNA]</scope>
    <source>
        <strain evidence="10">S238N-H82</strain>
        <tissue evidence="10">Testes</tissue>
    </source>
</reference>
<dbReference type="AlphaFoldDB" id="C3XXG2"/>
<dbReference type="InParanoid" id="C3XXG2"/>
<dbReference type="PRINTS" id="PR00749">
    <property type="entry name" value="LYSOZYMEG"/>
</dbReference>
<evidence type="ECO:0000256" key="4">
    <source>
        <dbReference type="ARBA" id="ARBA00016485"/>
    </source>
</evidence>
<evidence type="ECO:0000313" key="11">
    <source>
        <dbReference type="Proteomes" id="UP000001554"/>
    </source>
</evidence>
<reference evidence="12" key="3">
    <citation type="submission" date="2025-04" db="UniProtKB">
        <authorList>
            <consortium name="RefSeq"/>
        </authorList>
    </citation>
    <scope>IDENTIFICATION</scope>
    <source>
        <strain evidence="12">S238N-H82</strain>
        <tissue evidence="12">Testes</tissue>
    </source>
</reference>
<dbReference type="GO" id="GO:0009253">
    <property type="term" value="P:peptidoglycan catabolic process"/>
    <property type="evidence" value="ECO:0007669"/>
    <property type="project" value="InterPro"/>
</dbReference>
<dbReference type="EMBL" id="GG666471">
    <property type="protein sequence ID" value="EEN67422.1"/>
    <property type="molecule type" value="Genomic_DNA"/>
</dbReference>
<dbReference type="InterPro" id="IPR002152">
    <property type="entry name" value="Glyco_hydro_23"/>
</dbReference>
<keyword evidence="11" id="KW-1185">Reference proteome</keyword>
<comment type="similarity">
    <text evidence="2 7">Belongs to the glycosyl hydrolase 23 family.</text>
</comment>
<name>C3XXG2_BRAFL</name>
<keyword evidence="5" id="KW-0081">Bacteriolytic enzyme</keyword>
<protein>
    <recommendedName>
        <fullName evidence="4 7">Lysozyme g</fullName>
        <ecNumber evidence="3 7">3.2.1.17</ecNumber>
    </recommendedName>
</protein>
<accession>C3XXG2</accession>
<dbReference type="Proteomes" id="UP000001554">
    <property type="component" value="Chromosome 7"/>
</dbReference>
<dbReference type="FunFam" id="1.10.530.10:FF:000026">
    <property type="entry name" value="Lysozyme g"/>
    <property type="match status" value="1"/>
</dbReference>
<dbReference type="PANTHER" id="PTHR31698">
    <property type="entry name" value="LYSOZYME G FAMILY MEMBER"/>
    <property type="match status" value="1"/>
</dbReference>
<feature type="signal peptide" evidence="9">
    <location>
        <begin position="1"/>
        <end position="15"/>
    </location>
</feature>
<keyword evidence="6 7" id="KW-0378">Hydrolase</keyword>
<reference evidence="11" key="2">
    <citation type="journal article" date="2020" name="Nat. Ecol. Evol.">
        <title>Deeply conserved synteny resolves early events in vertebrate evolution.</title>
        <authorList>
            <person name="Simakov O."/>
            <person name="Marletaz F."/>
            <person name="Yue J.X."/>
            <person name="O'Connell B."/>
            <person name="Jenkins J."/>
            <person name="Brandt A."/>
            <person name="Calef R."/>
            <person name="Tung C.H."/>
            <person name="Huang T.K."/>
            <person name="Schmutz J."/>
            <person name="Satoh N."/>
            <person name="Yu J.K."/>
            <person name="Putnam N.H."/>
            <person name="Green R.E."/>
            <person name="Rokhsar D.S."/>
        </authorList>
    </citation>
    <scope>NUCLEOTIDE SEQUENCE [LARGE SCALE GENOMIC DNA]</scope>
    <source>
        <strain evidence="11">S238N-H82</strain>
    </source>
</reference>
<evidence type="ECO:0000256" key="9">
    <source>
        <dbReference type="SAM" id="SignalP"/>
    </source>
</evidence>
<feature type="active site" evidence="8">
    <location>
        <position position="101"/>
    </location>
</feature>
<keyword evidence="9" id="KW-0732">Signal</keyword>
<evidence type="ECO:0000313" key="12">
    <source>
        <dbReference type="RefSeq" id="XP_035681976.1"/>
    </source>
</evidence>